<evidence type="ECO:0000313" key="1">
    <source>
        <dbReference type="EMBL" id="ABG94794.1"/>
    </source>
</evidence>
<name>Q0SCE2_RHOJR</name>
<reference evidence="2" key="1">
    <citation type="journal article" date="2006" name="Proc. Natl. Acad. Sci. U.S.A.">
        <title>The complete genome of Rhodococcus sp. RHA1 provides insights into a catabolic powerhouse.</title>
        <authorList>
            <person name="McLeod M.P."/>
            <person name="Warren R.L."/>
            <person name="Hsiao W.W.L."/>
            <person name="Araki N."/>
            <person name="Myhre M."/>
            <person name="Fernandes C."/>
            <person name="Miyazawa D."/>
            <person name="Wong W."/>
            <person name="Lillquist A.L."/>
            <person name="Wang D."/>
            <person name="Dosanjh M."/>
            <person name="Hara H."/>
            <person name="Petrescu A."/>
            <person name="Morin R.D."/>
            <person name="Yang G."/>
            <person name="Stott J.M."/>
            <person name="Schein J.E."/>
            <person name="Shin H."/>
            <person name="Smailus D."/>
            <person name="Siddiqui A.S."/>
            <person name="Marra M.A."/>
            <person name="Jones S.J.M."/>
            <person name="Holt R."/>
            <person name="Brinkman F.S.L."/>
            <person name="Miyauchi K."/>
            <person name="Fukuda M."/>
            <person name="Davies J.E."/>
            <person name="Mohn W.W."/>
            <person name="Eltis L.D."/>
        </authorList>
    </citation>
    <scope>NUCLEOTIDE SEQUENCE [LARGE SCALE GENOMIC DNA]</scope>
    <source>
        <strain evidence="2">RHA1</strain>
    </source>
</reference>
<gene>
    <name evidence="1" type="ordered locus">RHA1_ro02991</name>
</gene>
<dbReference type="EMBL" id="CP000431">
    <property type="protein sequence ID" value="ABG94794.1"/>
    <property type="molecule type" value="Genomic_DNA"/>
</dbReference>
<protein>
    <submittedName>
        <fullName evidence="1">Uncharacterized protein</fullName>
    </submittedName>
</protein>
<dbReference type="HOGENOM" id="CLU_2452618_0_0_11"/>
<evidence type="ECO:0000313" key="2">
    <source>
        <dbReference type="Proteomes" id="UP000008710"/>
    </source>
</evidence>
<dbReference type="Proteomes" id="UP000008710">
    <property type="component" value="Chromosome"/>
</dbReference>
<accession>Q0SCE2</accession>
<dbReference type="AlphaFoldDB" id="Q0SCE2"/>
<dbReference type="KEGG" id="rha:RHA1_ro02991"/>
<sequence>MQIVSIEVVVLAQHYGDVPPIFERKCGSHSGFRYRPGHGAESRLSAMRCMPRTQDAVASMKMDAPYCCQAVSTRDREMDCCSRSVSHRE</sequence>
<proteinExistence type="predicted"/>
<organism evidence="1 2">
    <name type="scientific">Rhodococcus jostii (strain RHA1)</name>
    <dbReference type="NCBI Taxonomy" id="101510"/>
    <lineage>
        <taxon>Bacteria</taxon>
        <taxon>Bacillati</taxon>
        <taxon>Actinomycetota</taxon>
        <taxon>Actinomycetes</taxon>
        <taxon>Mycobacteriales</taxon>
        <taxon>Nocardiaceae</taxon>
        <taxon>Rhodococcus</taxon>
    </lineage>
</organism>